<dbReference type="AlphaFoldDB" id="W7FNE6"/>
<dbReference type="InterPro" id="IPR053019">
    <property type="entry name" value="GATA_zinc_finger"/>
</dbReference>
<feature type="region of interest" description="Disordered" evidence="1">
    <location>
        <begin position="50"/>
        <end position="77"/>
    </location>
</feature>
<evidence type="ECO:0000313" key="2">
    <source>
        <dbReference type="EMBL" id="EUT71648.1"/>
    </source>
</evidence>
<dbReference type="PANTHER" id="PTHR23353">
    <property type="entry name" value="RAB-GAP/TBC-RELATED"/>
    <property type="match status" value="1"/>
</dbReference>
<evidence type="ECO:0000313" key="3">
    <source>
        <dbReference type="EMBL" id="EUT82214.1"/>
    </source>
</evidence>
<feature type="compositionally biased region" description="Basic and acidic residues" evidence="1">
    <location>
        <begin position="114"/>
        <end position="123"/>
    </location>
</feature>
<sequence>MMSDKGEGDKDNMNKNGNVYDMMDNEKNEEVNYIINEVDSSNDCKNELIKMNYDNNNNDNNNNNNNNNNNDISYNVLNSNSVDTKNMENSCKNYVYDKDIENRDTYDNSNNKSNKSDDVDNKTGDISMNKNKLVNTNIYNSEENIYPCTYNTVVENNAYLKNIDIINTIENVEDNNMKNDVCNENNNIINNLYVDNDNWEKKNYVGLTEKLNCLKLEKTNEILEFNKTLDTSKDTQDINVVNEKLSVESNKNNVISNMNNIDSIDNINKMDNIDCIDNMNNIEKQSRKRKKNKLSDKKNLLNNEEYDNKENYDNLHVGNNYINTKDEINKVIQNINLLKALNTNDQKVNELNMDILNKSNEHNDNNEISKQLLDNIILLNSLSKYMNKDDINKQAKEKMKNRISKKKMTLEGTQLCKINKEQNDNMLNENNNIDDDNNDQHSKLSDYDNNMMNPHGVLNNSSGEIISSNCSNHLNYNNNDNNNDNNNNNNIIINKDVCNNKKNKKNSKKQTILCAKNNKGILENEDNKQLNDIRNKIYELTTNNYNSLNEANNENLQKKILLASGLLSSTDIMNPTDSEANNPLYNNFDKDTLLLINQMKDEEKHVLRNYLMNDANNKIGMGTRIVSKRKKQGSNLVNSNNNMNNLNDLNNNYEMKHNREYVGDNNVTTSNDNMNNNNNINISKKKKKNKQYHG</sequence>
<feature type="region of interest" description="Disordered" evidence="1">
    <location>
        <begin position="425"/>
        <end position="449"/>
    </location>
</feature>
<dbReference type="Proteomes" id="UP000030666">
    <property type="component" value="Unassembled WGS sequence"/>
</dbReference>
<reference evidence="2" key="1">
    <citation type="submission" date="2013-02" db="EMBL/GenBank/DDBJ databases">
        <title>The Genome Sequence of Plasmodium falciparum Santa Lucia.</title>
        <authorList>
            <consortium name="The Broad Institute Genome Sequencing Platform"/>
            <consortium name="The Broad Institute Genome Sequencing Center for Infectious Disease"/>
            <person name="Neafsey D."/>
            <person name="Cheeseman I."/>
            <person name="Volkman S."/>
            <person name="Adams J."/>
            <person name="Walker B."/>
            <person name="Young S.K."/>
            <person name="Zeng Q."/>
            <person name="Gargeya S."/>
            <person name="Fitzgerald M."/>
            <person name="Haas B."/>
            <person name="Abouelleil A."/>
            <person name="Alvarado L."/>
            <person name="Arachchi H.M."/>
            <person name="Berlin A.M."/>
            <person name="Chapman S.B."/>
            <person name="Dewar J."/>
            <person name="Goldberg J."/>
            <person name="Griggs A."/>
            <person name="Gujja S."/>
            <person name="Hansen M."/>
            <person name="Howarth C."/>
            <person name="Imamovic A."/>
            <person name="Larimer J."/>
            <person name="McCowan C."/>
            <person name="Murphy C."/>
            <person name="Neiman D."/>
            <person name="Pearson M."/>
            <person name="Priest M."/>
            <person name="Roberts A."/>
            <person name="Saif S."/>
            <person name="Shea T."/>
            <person name="Sisk P."/>
            <person name="Sykes S."/>
            <person name="Wortman J."/>
            <person name="Nusbaum C."/>
            <person name="Birren B."/>
        </authorList>
    </citation>
    <scope>NUCLEOTIDE SEQUENCE [LARGE SCALE GENOMIC DNA]</scope>
    <source>
        <strain evidence="2">Santa Lucia</strain>
    </source>
</reference>
<name>W7FNE6_PLAFA</name>
<organism evidence="2">
    <name type="scientific">Plasmodium falciparum Santa Lucia</name>
    <dbReference type="NCBI Taxonomy" id="478859"/>
    <lineage>
        <taxon>Eukaryota</taxon>
        <taxon>Sar</taxon>
        <taxon>Alveolata</taxon>
        <taxon>Apicomplexa</taxon>
        <taxon>Aconoidasida</taxon>
        <taxon>Haemosporida</taxon>
        <taxon>Plasmodiidae</taxon>
        <taxon>Plasmodium</taxon>
        <taxon>Plasmodium (Laverania)</taxon>
    </lineage>
</organism>
<accession>W7FNE6</accession>
<gene>
    <name evidence="3" type="ORF">PFAG_04062</name>
    <name evidence="2" type="ORF">PFAG_06052</name>
</gene>
<protein>
    <submittedName>
        <fullName evidence="2">Uncharacterized protein</fullName>
    </submittedName>
</protein>
<feature type="region of interest" description="Disordered" evidence="1">
    <location>
        <begin position="664"/>
        <end position="694"/>
    </location>
</feature>
<feature type="compositionally biased region" description="Low complexity" evidence="1">
    <location>
        <begin position="664"/>
        <end position="682"/>
    </location>
</feature>
<feature type="region of interest" description="Disordered" evidence="1">
    <location>
        <begin position="102"/>
        <end position="126"/>
    </location>
</feature>
<feature type="compositionally biased region" description="Basic residues" evidence="1">
    <location>
        <begin position="683"/>
        <end position="694"/>
    </location>
</feature>
<dbReference type="EMBL" id="KE123506">
    <property type="protein sequence ID" value="EUT82214.1"/>
    <property type="molecule type" value="Genomic_DNA"/>
</dbReference>
<feature type="compositionally biased region" description="Low complexity" evidence="1">
    <location>
        <begin position="54"/>
        <end position="71"/>
    </location>
</feature>
<evidence type="ECO:0000256" key="1">
    <source>
        <dbReference type="SAM" id="MobiDB-lite"/>
    </source>
</evidence>
<dbReference type="PANTHER" id="PTHR23353:SF23">
    <property type="entry name" value="PROTEIN HAIRLESS"/>
    <property type="match status" value="1"/>
</dbReference>
<dbReference type="EMBL" id="KI928849">
    <property type="protein sequence ID" value="EUT71648.1"/>
    <property type="molecule type" value="Genomic_DNA"/>
</dbReference>
<proteinExistence type="predicted"/>